<dbReference type="Pfam" id="PF03795">
    <property type="entry name" value="YCII"/>
    <property type="match status" value="1"/>
</dbReference>
<feature type="domain" description="YCII-related" evidence="2">
    <location>
        <begin position="4"/>
        <end position="89"/>
    </location>
</feature>
<evidence type="ECO:0000259" key="2">
    <source>
        <dbReference type="Pfam" id="PF03795"/>
    </source>
</evidence>
<dbReference type="InterPro" id="IPR005545">
    <property type="entry name" value="YCII"/>
</dbReference>
<dbReference type="PANTHER" id="PTHR33606:SF3">
    <property type="entry name" value="PROTEIN YCII"/>
    <property type="match status" value="1"/>
</dbReference>
<protein>
    <recommendedName>
        <fullName evidence="2">YCII-related domain-containing protein</fullName>
    </recommendedName>
</protein>
<keyword evidence="4" id="KW-1185">Reference proteome</keyword>
<evidence type="ECO:0000256" key="1">
    <source>
        <dbReference type="ARBA" id="ARBA00007689"/>
    </source>
</evidence>
<dbReference type="InterPro" id="IPR051807">
    <property type="entry name" value="Sec-metab_biosynth-assoc"/>
</dbReference>
<dbReference type="Proteomes" id="UP000248783">
    <property type="component" value="Unassembled WGS sequence"/>
</dbReference>
<sequence>MAVFAVTYVYAPDSSSARDAVRPEHREFLTELHRRGTLHVSGPLPAADGAPDGALIVVEADDAATALALLDDDPFRREGLVTTRTAREWVPAVGGFSR</sequence>
<dbReference type="AlphaFoldDB" id="A0A2W5WL60"/>
<evidence type="ECO:0000313" key="4">
    <source>
        <dbReference type="Proteomes" id="UP000248783"/>
    </source>
</evidence>
<dbReference type="Gene3D" id="3.30.70.1060">
    <property type="entry name" value="Dimeric alpha+beta barrel"/>
    <property type="match status" value="1"/>
</dbReference>
<dbReference type="PANTHER" id="PTHR33606">
    <property type="entry name" value="PROTEIN YCII"/>
    <property type="match status" value="1"/>
</dbReference>
<name>A0A2W5WL60_9MICO</name>
<dbReference type="RefSeq" id="WP_111251876.1">
    <property type="nucleotide sequence ID" value="NZ_QKWH01000014.1"/>
</dbReference>
<dbReference type="EMBL" id="QKWH01000014">
    <property type="protein sequence ID" value="PZR51920.1"/>
    <property type="molecule type" value="Genomic_DNA"/>
</dbReference>
<comment type="caution">
    <text evidence="3">The sequence shown here is derived from an EMBL/GenBank/DDBJ whole genome shotgun (WGS) entry which is preliminary data.</text>
</comment>
<accession>A0A2W5WL60</accession>
<proteinExistence type="inferred from homology"/>
<dbReference type="SUPFAM" id="SSF54909">
    <property type="entry name" value="Dimeric alpha+beta barrel"/>
    <property type="match status" value="1"/>
</dbReference>
<reference evidence="3 4" key="1">
    <citation type="submission" date="2018-06" db="EMBL/GenBank/DDBJ databases">
        <title>Whole genome sequencing of a novel hydrocarbon degrading bacterial strain, PW21 isolated from oil contaminated produced water sample.</title>
        <authorList>
            <person name="Nagkirti P."/>
            <person name="Shaikh A."/>
            <person name="Gowdaman V."/>
            <person name="Engineer A.E."/>
            <person name="Dagar S."/>
            <person name="Dhakephalkar P.K."/>
        </authorList>
    </citation>
    <scope>NUCLEOTIDE SEQUENCE [LARGE SCALE GENOMIC DNA]</scope>
    <source>
        <strain evidence="3 4">PW21</strain>
    </source>
</reference>
<gene>
    <name evidence="3" type="ORF">DNL40_13955</name>
</gene>
<organism evidence="3 4">
    <name type="scientific">Xylanimonas oleitrophica</name>
    <dbReference type="NCBI Taxonomy" id="2607479"/>
    <lineage>
        <taxon>Bacteria</taxon>
        <taxon>Bacillati</taxon>
        <taxon>Actinomycetota</taxon>
        <taxon>Actinomycetes</taxon>
        <taxon>Micrococcales</taxon>
        <taxon>Promicromonosporaceae</taxon>
        <taxon>Xylanimonas</taxon>
    </lineage>
</organism>
<comment type="similarity">
    <text evidence="1">Belongs to the YciI family.</text>
</comment>
<dbReference type="InterPro" id="IPR011008">
    <property type="entry name" value="Dimeric_a/b-barrel"/>
</dbReference>
<evidence type="ECO:0000313" key="3">
    <source>
        <dbReference type="EMBL" id="PZR51920.1"/>
    </source>
</evidence>